<dbReference type="AlphaFoldDB" id="A0A4S4C8Z9"/>
<sequence>MDLREWTPIPLAVPSSLLGEGPCWDARSAALHWVDIVGGLIHRFEPEGGRHKAYSAPEWISAIVPGGGGEWFAAAYHSLYRWESVTEKFEEILRLDDLPAHVRFNDGKAGPDGRLWLGTMDMRGEQPLGDLYRIDRDLSVSAALRGVTCSNGLDWSLDGREMYYIDSAVREVRAFDFNVSRGELGAGRTAVRLEEETDGVPDGMTIDSEGMLWVAQWGAARIARWNPANGSLLEERRLPALQPTSCSFGGERLQTLYITSASDGLKTPELAAYPQSGALFAMDMGVAGLSGRQPYPFNIS</sequence>
<evidence type="ECO:0000256" key="2">
    <source>
        <dbReference type="PIRSR" id="PIRSR605511-1"/>
    </source>
</evidence>
<dbReference type="Gene3D" id="2.120.10.30">
    <property type="entry name" value="TolB, C-terminal domain"/>
    <property type="match status" value="1"/>
</dbReference>
<keyword evidence="3" id="KW-0479">Metal-binding</keyword>
<dbReference type="RefSeq" id="WP_136367816.1">
    <property type="nucleotide sequence ID" value="NZ_SSOB01000001.1"/>
</dbReference>
<dbReference type="PANTHER" id="PTHR10907:SF47">
    <property type="entry name" value="REGUCALCIN"/>
    <property type="match status" value="1"/>
</dbReference>
<proteinExistence type="inferred from homology"/>
<dbReference type="EMBL" id="SSOB01000001">
    <property type="protein sequence ID" value="THF84501.1"/>
    <property type="molecule type" value="Genomic_DNA"/>
</dbReference>
<dbReference type="InterPro" id="IPR005511">
    <property type="entry name" value="SMP-30"/>
</dbReference>
<accession>A0A4S4C8Z9</accession>
<dbReference type="GO" id="GO:0004341">
    <property type="term" value="F:gluconolactonase activity"/>
    <property type="evidence" value="ECO:0007669"/>
    <property type="project" value="TreeGrafter"/>
</dbReference>
<dbReference type="Proteomes" id="UP000310636">
    <property type="component" value="Unassembled WGS sequence"/>
</dbReference>
<dbReference type="InterPro" id="IPR011042">
    <property type="entry name" value="6-blade_b-propeller_TolB-like"/>
</dbReference>
<feature type="binding site" evidence="3">
    <location>
        <position position="202"/>
    </location>
    <ligand>
        <name>a divalent metal cation</name>
        <dbReference type="ChEBI" id="CHEBI:60240"/>
    </ligand>
</feature>
<comment type="cofactor">
    <cofactor evidence="3">
        <name>Zn(2+)</name>
        <dbReference type="ChEBI" id="CHEBI:29105"/>
    </cofactor>
    <text evidence="3">Binds 1 divalent metal cation per subunit.</text>
</comment>
<protein>
    <submittedName>
        <fullName evidence="5">SMP-30/gluconolactonase/LRE family protein</fullName>
    </submittedName>
</protein>
<evidence type="ECO:0000256" key="1">
    <source>
        <dbReference type="ARBA" id="ARBA00008853"/>
    </source>
</evidence>
<dbReference type="InterPro" id="IPR013658">
    <property type="entry name" value="SGL"/>
</dbReference>
<evidence type="ECO:0000313" key="6">
    <source>
        <dbReference type="Proteomes" id="UP000310636"/>
    </source>
</evidence>
<dbReference type="Pfam" id="PF08450">
    <property type="entry name" value="SGL"/>
    <property type="match status" value="1"/>
</dbReference>
<evidence type="ECO:0000259" key="4">
    <source>
        <dbReference type="Pfam" id="PF08450"/>
    </source>
</evidence>
<feature type="binding site" evidence="3">
    <location>
        <position position="20"/>
    </location>
    <ligand>
        <name>a divalent metal cation</name>
        <dbReference type="ChEBI" id="CHEBI:60240"/>
    </ligand>
</feature>
<dbReference type="OrthoDB" id="2633250at2"/>
<dbReference type="SUPFAM" id="SSF63829">
    <property type="entry name" value="Calcium-dependent phosphotriesterase"/>
    <property type="match status" value="1"/>
</dbReference>
<organism evidence="5 6">
    <name type="scientific">Cohnella fermenti</name>
    <dbReference type="NCBI Taxonomy" id="2565925"/>
    <lineage>
        <taxon>Bacteria</taxon>
        <taxon>Bacillati</taxon>
        <taxon>Bacillota</taxon>
        <taxon>Bacilli</taxon>
        <taxon>Bacillales</taxon>
        <taxon>Paenibacillaceae</taxon>
        <taxon>Cohnella</taxon>
    </lineage>
</organism>
<keyword evidence="3" id="KW-0862">Zinc</keyword>
<reference evidence="5 6" key="1">
    <citation type="submission" date="2019-04" db="EMBL/GenBank/DDBJ databases">
        <title>Cohnella sp. nov. isolated from preserved vegetables.</title>
        <authorList>
            <person name="Lin S.-Y."/>
            <person name="Hung M.-H."/>
            <person name="Young C.-C."/>
        </authorList>
    </citation>
    <scope>NUCLEOTIDE SEQUENCE [LARGE SCALE GENOMIC DNA]</scope>
    <source>
        <strain evidence="5 6">CC-MHH1044</strain>
    </source>
</reference>
<comment type="caution">
    <text evidence="5">The sequence shown here is derived from an EMBL/GenBank/DDBJ whole genome shotgun (WGS) entry which is preliminary data.</text>
</comment>
<feature type="binding site" evidence="3">
    <location>
        <position position="103"/>
    </location>
    <ligand>
        <name>substrate</name>
    </ligand>
</feature>
<name>A0A4S4C8Z9_9BACL</name>
<feature type="binding site" evidence="3">
    <location>
        <position position="151"/>
    </location>
    <ligand>
        <name>a divalent metal cation</name>
        <dbReference type="ChEBI" id="CHEBI:60240"/>
    </ligand>
</feature>
<keyword evidence="6" id="KW-1185">Reference proteome</keyword>
<dbReference type="GO" id="GO:0005509">
    <property type="term" value="F:calcium ion binding"/>
    <property type="evidence" value="ECO:0007669"/>
    <property type="project" value="TreeGrafter"/>
</dbReference>
<evidence type="ECO:0000256" key="3">
    <source>
        <dbReference type="PIRSR" id="PIRSR605511-2"/>
    </source>
</evidence>
<feature type="domain" description="SMP-30/Gluconolactonase/LRE-like region" evidence="4">
    <location>
        <begin position="18"/>
        <end position="262"/>
    </location>
</feature>
<dbReference type="GO" id="GO:0019853">
    <property type="term" value="P:L-ascorbic acid biosynthetic process"/>
    <property type="evidence" value="ECO:0007669"/>
    <property type="project" value="TreeGrafter"/>
</dbReference>
<comment type="similarity">
    <text evidence="1">Belongs to the SMP-30/CGR1 family.</text>
</comment>
<evidence type="ECO:0000313" key="5">
    <source>
        <dbReference type="EMBL" id="THF84501.1"/>
    </source>
</evidence>
<gene>
    <name evidence="5" type="ORF">E6C55_00510</name>
</gene>
<feature type="binding site" evidence="3">
    <location>
        <position position="105"/>
    </location>
    <ligand>
        <name>substrate</name>
    </ligand>
</feature>
<feature type="active site" description="Proton donor/acceptor" evidence="2">
    <location>
        <position position="202"/>
    </location>
</feature>
<dbReference type="PRINTS" id="PR01790">
    <property type="entry name" value="SMP30FAMILY"/>
</dbReference>
<dbReference type="PANTHER" id="PTHR10907">
    <property type="entry name" value="REGUCALCIN"/>
    <property type="match status" value="1"/>
</dbReference>